<dbReference type="Gene3D" id="3.40.710.10">
    <property type="entry name" value="DD-peptidase/beta-lactamase superfamily"/>
    <property type="match status" value="1"/>
</dbReference>
<keyword evidence="6" id="KW-0645">Protease</keyword>
<proteinExistence type="inferred from homology"/>
<evidence type="ECO:0000256" key="10">
    <source>
        <dbReference type="ARBA" id="ARBA00022984"/>
    </source>
</evidence>
<evidence type="ECO:0000256" key="4">
    <source>
        <dbReference type="ARBA" id="ARBA00012448"/>
    </source>
</evidence>
<comment type="caution">
    <text evidence="16">The sequence shown here is derived from an EMBL/GenBank/DDBJ whole genome shotgun (WGS) entry which is preliminary data.</text>
</comment>
<evidence type="ECO:0000256" key="14">
    <source>
        <dbReference type="SAM" id="SignalP"/>
    </source>
</evidence>
<evidence type="ECO:0000256" key="9">
    <source>
        <dbReference type="ARBA" id="ARBA00022960"/>
    </source>
</evidence>
<dbReference type="InterPro" id="IPR018044">
    <property type="entry name" value="Peptidase_S11"/>
</dbReference>
<dbReference type="PANTHER" id="PTHR21581:SF6">
    <property type="entry name" value="TRAFFICKING PROTEIN PARTICLE COMPLEX SUBUNIT 12"/>
    <property type="match status" value="1"/>
</dbReference>
<comment type="function">
    <text evidence="1">Removes C-terminal D-alanyl residues from sugar-peptide cell wall precursors.</text>
</comment>
<evidence type="ECO:0000313" key="16">
    <source>
        <dbReference type="EMBL" id="MFC3531308.1"/>
    </source>
</evidence>
<feature type="domain" description="Peptidase S11 D-Ala-D-Ala carboxypeptidase A C-terminal" evidence="15">
    <location>
        <begin position="274"/>
        <end position="364"/>
    </location>
</feature>
<evidence type="ECO:0000259" key="15">
    <source>
        <dbReference type="SMART" id="SM00936"/>
    </source>
</evidence>
<dbReference type="InterPro" id="IPR015956">
    <property type="entry name" value="Peniciliin-bd_prot_C_sf"/>
</dbReference>
<comment type="pathway">
    <text evidence="2">Cell wall biogenesis; peptidoglycan biosynthesis.</text>
</comment>
<dbReference type="SUPFAM" id="SSF56601">
    <property type="entry name" value="beta-lactamase/transpeptidase-like"/>
    <property type="match status" value="1"/>
</dbReference>
<evidence type="ECO:0000256" key="1">
    <source>
        <dbReference type="ARBA" id="ARBA00003217"/>
    </source>
</evidence>
<keyword evidence="7 14" id="KW-0732">Signal</keyword>
<evidence type="ECO:0000256" key="7">
    <source>
        <dbReference type="ARBA" id="ARBA00022729"/>
    </source>
</evidence>
<keyword evidence="17" id="KW-1185">Reference proteome</keyword>
<dbReference type="GO" id="GO:0004180">
    <property type="term" value="F:carboxypeptidase activity"/>
    <property type="evidence" value="ECO:0007669"/>
    <property type="project" value="UniProtKB-KW"/>
</dbReference>
<evidence type="ECO:0000256" key="12">
    <source>
        <dbReference type="ARBA" id="ARBA00034000"/>
    </source>
</evidence>
<sequence>MKKTTTTVLLAAALSLSALAQAATGFVPPVPEIAGKAYFVTDFYSGQVLAARDPDSRIEPASLTKLMTAYLTFKALKEKRLTLDQMLTVSQHGWKQEGSRMFLDPKVPAKVDDLIKGMIVQSGNDACVTLAEAIAGSEEVFAQMMTAEAKRLGMSATSFRNATGLPDPQHYTTARDLATLSTSIIRDFPQYYPIYSIKSFAYNNITQPNRNLLLYRDPNVDGMKTGHTDSAGYNLIASSKRDGRRVLSVVVGTASEEARAVESSKLLNYALQFFETPKLYAAGKAVKEIAVYKGASKQLPVGFARDVYATVPRGQSGHLKAELSTVQPLIAPVKPGQQVGKLTVSLDGKVLSEKPVVALQGVEEGGFISRLWDSIKLWLGW</sequence>
<dbReference type="Pfam" id="PF00768">
    <property type="entry name" value="Peptidase_S11"/>
    <property type="match status" value="1"/>
</dbReference>
<evidence type="ECO:0000256" key="6">
    <source>
        <dbReference type="ARBA" id="ARBA00022670"/>
    </source>
</evidence>
<dbReference type="Pfam" id="PF07943">
    <property type="entry name" value="PBP5_C"/>
    <property type="match status" value="1"/>
</dbReference>
<keyword evidence="11" id="KW-0961">Cell wall biogenesis/degradation</keyword>
<comment type="similarity">
    <text evidence="3 13">Belongs to the peptidase S11 family.</text>
</comment>
<feature type="signal peptide" evidence="14">
    <location>
        <begin position="1"/>
        <end position="22"/>
    </location>
</feature>
<keyword evidence="10" id="KW-0573">Peptidoglycan synthesis</keyword>
<keyword evidence="5 16" id="KW-0121">Carboxypeptidase</keyword>
<evidence type="ECO:0000256" key="3">
    <source>
        <dbReference type="ARBA" id="ARBA00007164"/>
    </source>
</evidence>
<dbReference type="Proteomes" id="UP001595741">
    <property type="component" value="Unassembled WGS sequence"/>
</dbReference>
<accession>A0ABV7RBV3</accession>
<reference evidence="17" key="1">
    <citation type="journal article" date="2019" name="Int. J. Syst. Evol. Microbiol.">
        <title>The Global Catalogue of Microorganisms (GCM) 10K type strain sequencing project: providing services to taxonomists for standard genome sequencing and annotation.</title>
        <authorList>
            <consortium name="The Broad Institute Genomics Platform"/>
            <consortium name="The Broad Institute Genome Sequencing Center for Infectious Disease"/>
            <person name="Wu L."/>
            <person name="Ma J."/>
        </authorList>
    </citation>
    <scope>NUCLEOTIDE SEQUENCE [LARGE SCALE GENOMIC DNA]</scope>
    <source>
        <strain evidence="17">KCTC 42742</strain>
    </source>
</reference>
<dbReference type="EC" id="3.4.16.4" evidence="4"/>
<comment type="catalytic activity">
    <reaction evidence="12">
        <text>Preferential cleavage: (Ac)2-L-Lys-D-Ala-|-D-Ala. Also transpeptidation of peptidyl-alanyl moieties that are N-acyl substituents of D-alanine.</text>
        <dbReference type="EC" id="3.4.16.4"/>
    </reaction>
</comment>
<name>A0ABV7RBV3_9NEIS</name>
<evidence type="ECO:0000256" key="5">
    <source>
        <dbReference type="ARBA" id="ARBA00022645"/>
    </source>
</evidence>
<protein>
    <recommendedName>
        <fullName evidence="4">serine-type D-Ala-D-Ala carboxypeptidase</fullName>
        <ecNumber evidence="4">3.4.16.4</ecNumber>
    </recommendedName>
</protein>
<dbReference type="InterPro" id="IPR037167">
    <property type="entry name" value="Peptidase_S11_C_sf"/>
</dbReference>
<dbReference type="Gene3D" id="2.60.410.10">
    <property type="entry name" value="D-Ala-D-Ala carboxypeptidase, C-terminal domain"/>
    <property type="match status" value="1"/>
</dbReference>
<keyword evidence="8 16" id="KW-0378">Hydrolase</keyword>
<dbReference type="SUPFAM" id="SSF69189">
    <property type="entry name" value="Penicillin-binding protein associated domain"/>
    <property type="match status" value="1"/>
</dbReference>
<dbReference type="EMBL" id="JBHRXN010000009">
    <property type="protein sequence ID" value="MFC3531308.1"/>
    <property type="molecule type" value="Genomic_DNA"/>
</dbReference>
<dbReference type="PANTHER" id="PTHR21581">
    <property type="entry name" value="D-ALANYL-D-ALANINE CARBOXYPEPTIDASE"/>
    <property type="match status" value="1"/>
</dbReference>
<dbReference type="InterPro" id="IPR001967">
    <property type="entry name" value="Peptidase_S11_N"/>
</dbReference>
<evidence type="ECO:0000256" key="13">
    <source>
        <dbReference type="RuleBase" id="RU004016"/>
    </source>
</evidence>
<dbReference type="InterPro" id="IPR012907">
    <property type="entry name" value="Peptidase_S11_C"/>
</dbReference>
<feature type="chain" id="PRO_5045848753" description="serine-type D-Ala-D-Ala carboxypeptidase" evidence="14">
    <location>
        <begin position="23"/>
        <end position="381"/>
    </location>
</feature>
<dbReference type="SMART" id="SM00936">
    <property type="entry name" value="PBP5_C"/>
    <property type="match status" value="1"/>
</dbReference>
<evidence type="ECO:0000256" key="11">
    <source>
        <dbReference type="ARBA" id="ARBA00023316"/>
    </source>
</evidence>
<gene>
    <name evidence="16" type="ORF">ACFOLG_03850</name>
</gene>
<evidence type="ECO:0000256" key="2">
    <source>
        <dbReference type="ARBA" id="ARBA00004752"/>
    </source>
</evidence>
<dbReference type="InterPro" id="IPR012338">
    <property type="entry name" value="Beta-lactam/transpept-like"/>
</dbReference>
<evidence type="ECO:0000313" key="17">
    <source>
        <dbReference type="Proteomes" id="UP001595741"/>
    </source>
</evidence>
<evidence type="ECO:0000256" key="8">
    <source>
        <dbReference type="ARBA" id="ARBA00022801"/>
    </source>
</evidence>
<organism evidence="16 17">
    <name type="scientific">Vogesella facilis</name>
    <dbReference type="NCBI Taxonomy" id="1655232"/>
    <lineage>
        <taxon>Bacteria</taxon>
        <taxon>Pseudomonadati</taxon>
        <taxon>Pseudomonadota</taxon>
        <taxon>Betaproteobacteria</taxon>
        <taxon>Neisseriales</taxon>
        <taxon>Chromobacteriaceae</taxon>
        <taxon>Vogesella</taxon>
    </lineage>
</organism>
<dbReference type="PRINTS" id="PR00725">
    <property type="entry name" value="DADACBPTASE1"/>
</dbReference>
<dbReference type="RefSeq" id="WP_386088583.1">
    <property type="nucleotide sequence ID" value="NZ_JBHRXN010000009.1"/>
</dbReference>
<keyword evidence="9" id="KW-0133">Cell shape</keyword>